<evidence type="ECO:0000256" key="2">
    <source>
        <dbReference type="ARBA" id="ARBA00022884"/>
    </source>
</evidence>
<dbReference type="PANTHER" id="PTHR33064:SF37">
    <property type="entry name" value="RIBONUCLEASE H"/>
    <property type="match status" value="1"/>
</dbReference>
<dbReference type="Pfam" id="PF03732">
    <property type="entry name" value="Retrotrans_gag"/>
    <property type="match status" value="1"/>
</dbReference>
<dbReference type="PANTHER" id="PTHR33064">
    <property type="entry name" value="POL PROTEIN"/>
    <property type="match status" value="1"/>
</dbReference>
<feature type="compositionally biased region" description="Basic and acidic residues" evidence="4">
    <location>
        <begin position="173"/>
        <end position="188"/>
    </location>
</feature>
<dbReference type="FunFam" id="3.30.70.270:FF:000020">
    <property type="entry name" value="Transposon Tf2-6 polyprotein-like Protein"/>
    <property type="match status" value="1"/>
</dbReference>
<dbReference type="SUPFAM" id="SSF56672">
    <property type="entry name" value="DNA/RNA polymerases"/>
    <property type="match status" value="1"/>
</dbReference>
<evidence type="ECO:0000256" key="4">
    <source>
        <dbReference type="SAM" id="MobiDB-lite"/>
    </source>
</evidence>
<feature type="domain" description="Reverse transcriptase" evidence="5">
    <location>
        <begin position="1021"/>
        <end position="1223"/>
    </location>
</feature>
<keyword evidence="7" id="KW-1185">Reference proteome</keyword>
<comment type="caution">
    <text evidence="6">The sequence shown here is derived from an EMBL/GenBank/DDBJ whole genome shotgun (WGS) entry which is preliminary data.</text>
</comment>
<evidence type="ECO:0000313" key="7">
    <source>
        <dbReference type="Proteomes" id="UP000075714"/>
    </source>
</evidence>
<dbReference type="Proteomes" id="UP000075714">
    <property type="component" value="Unassembled WGS sequence"/>
</dbReference>
<dbReference type="Gene3D" id="2.40.70.10">
    <property type="entry name" value="Acid Proteases"/>
    <property type="match status" value="1"/>
</dbReference>
<accession>A0A150FUP3</accession>
<name>A0A150FUP3_GONPE</name>
<dbReference type="Gene3D" id="3.10.10.10">
    <property type="entry name" value="HIV Type 1 Reverse Transcriptase, subunit A, domain 1"/>
    <property type="match status" value="1"/>
</dbReference>
<dbReference type="CDD" id="cd01647">
    <property type="entry name" value="RT_LTR"/>
    <property type="match status" value="1"/>
</dbReference>
<dbReference type="GO" id="GO:0004190">
    <property type="term" value="F:aspartic-type endopeptidase activity"/>
    <property type="evidence" value="ECO:0007669"/>
    <property type="project" value="InterPro"/>
</dbReference>
<dbReference type="InterPro" id="IPR021109">
    <property type="entry name" value="Peptidase_aspartic_dom_sf"/>
</dbReference>
<protein>
    <recommendedName>
        <fullName evidence="5">Reverse transcriptase domain-containing protein</fullName>
    </recommendedName>
</protein>
<feature type="compositionally biased region" description="Low complexity" evidence="4">
    <location>
        <begin position="413"/>
        <end position="434"/>
    </location>
</feature>
<dbReference type="STRING" id="33097.A0A150FUP3"/>
<dbReference type="InterPro" id="IPR051320">
    <property type="entry name" value="Viral_Replic_Matur_Polypro"/>
</dbReference>
<feature type="compositionally biased region" description="Polar residues" evidence="4">
    <location>
        <begin position="371"/>
        <end position="381"/>
    </location>
</feature>
<dbReference type="Pfam" id="PF13975">
    <property type="entry name" value="gag-asp_proteas"/>
    <property type="match status" value="1"/>
</dbReference>
<dbReference type="GO" id="GO:0006508">
    <property type="term" value="P:proteolysis"/>
    <property type="evidence" value="ECO:0007669"/>
    <property type="project" value="InterPro"/>
</dbReference>
<dbReference type="Gene3D" id="3.30.70.270">
    <property type="match status" value="2"/>
</dbReference>
<keyword evidence="1" id="KW-0460">Magnesium</keyword>
<evidence type="ECO:0000313" key="6">
    <source>
        <dbReference type="EMBL" id="KXZ41351.1"/>
    </source>
</evidence>
<feature type="region of interest" description="Disordered" evidence="4">
    <location>
        <begin position="173"/>
        <end position="285"/>
    </location>
</feature>
<gene>
    <name evidence="6" type="ORF">GPECTOR_528g523</name>
</gene>
<dbReference type="InterPro" id="IPR000477">
    <property type="entry name" value="RT_dom"/>
</dbReference>
<dbReference type="PROSITE" id="PS00141">
    <property type="entry name" value="ASP_PROTEASE"/>
    <property type="match status" value="1"/>
</dbReference>
<evidence type="ECO:0000256" key="1">
    <source>
        <dbReference type="ARBA" id="ARBA00022842"/>
    </source>
</evidence>
<dbReference type="PROSITE" id="PS50878">
    <property type="entry name" value="RT_POL"/>
    <property type="match status" value="1"/>
</dbReference>
<dbReference type="InterPro" id="IPR043128">
    <property type="entry name" value="Rev_trsase/Diguanyl_cyclase"/>
</dbReference>
<proteinExistence type="predicted"/>
<reference evidence="7" key="1">
    <citation type="journal article" date="2016" name="Nat. Commun.">
        <title>The Gonium pectorale genome demonstrates co-option of cell cycle regulation during the evolution of multicellularity.</title>
        <authorList>
            <person name="Hanschen E.R."/>
            <person name="Marriage T.N."/>
            <person name="Ferris P.J."/>
            <person name="Hamaji T."/>
            <person name="Toyoda A."/>
            <person name="Fujiyama A."/>
            <person name="Neme R."/>
            <person name="Noguchi H."/>
            <person name="Minakuchi Y."/>
            <person name="Suzuki M."/>
            <person name="Kawai-Toyooka H."/>
            <person name="Smith D.R."/>
            <person name="Sparks H."/>
            <person name="Anderson J."/>
            <person name="Bakaric R."/>
            <person name="Luria V."/>
            <person name="Karger A."/>
            <person name="Kirschner M.W."/>
            <person name="Durand P.M."/>
            <person name="Michod R.E."/>
            <person name="Nozaki H."/>
            <person name="Olson B.J."/>
        </authorList>
    </citation>
    <scope>NUCLEOTIDE SEQUENCE [LARGE SCALE GENOMIC DNA]</scope>
    <source>
        <strain evidence="7">NIES-2863</strain>
    </source>
</reference>
<dbReference type="EMBL" id="LSYV01000525">
    <property type="protein sequence ID" value="KXZ41351.1"/>
    <property type="molecule type" value="Genomic_DNA"/>
</dbReference>
<evidence type="ECO:0000259" key="5">
    <source>
        <dbReference type="PROSITE" id="PS50878"/>
    </source>
</evidence>
<dbReference type="InterPro" id="IPR043502">
    <property type="entry name" value="DNA/RNA_pol_sf"/>
</dbReference>
<keyword evidence="2" id="KW-0694">RNA-binding</keyword>
<dbReference type="InterPro" id="IPR005162">
    <property type="entry name" value="Retrotrans_gag_dom"/>
</dbReference>
<dbReference type="Pfam" id="PF17919">
    <property type="entry name" value="RT_RNaseH_2"/>
    <property type="match status" value="1"/>
</dbReference>
<keyword evidence="3" id="KW-0229">DNA integration</keyword>
<dbReference type="CDD" id="cd00303">
    <property type="entry name" value="retropepsin_like"/>
    <property type="match status" value="1"/>
</dbReference>
<feature type="region of interest" description="Disordered" evidence="4">
    <location>
        <begin position="815"/>
        <end position="868"/>
    </location>
</feature>
<dbReference type="GO" id="GO:0003723">
    <property type="term" value="F:RNA binding"/>
    <property type="evidence" value="ECO:0007669"/>
    <property type="project" value="UniProtKB-KW"/>
</dbReference>
<dbReference type="InterPro" id="IPR001969">
    <property type="entry name" value="Aspartic_peptidase_AS"/>
</dbReference>
<dbReference type="OrthoDB" id="529980at2759"/>
<sequence length="1323" mass="146210">MDAMEHPPFGVTPSSLNSIPLFQAPGDDPRQWLEAIERHAGVFGWTDANKLAVARCRLGAGAQVWESGTAHNINTWVAFKRAFLSRFAVPEDELYTRLANCKQARREAVRSYADRYRDLVAQLGLDTNRDPTYMYNFLRGLHGDVYDKVYLLRPHDLESAIELSIYVSETRHSKYDGGYESGDERYDRPLPATRHVRFERPNPTERYPDVRRDDREERRDPPPPRFEPEGRGKNRWEDRRPPNERRQDDRRQDDRRQDRPVRPPPRFERQAPSAPARSRSSLEDQMAELGEQLSKLSLNFRSMAASRDPAANLYDPYDQGLPAAHLMEVQPVYGGHPEVYNRDEVYTKRIGDFEPANLPRKRQAADPGQTAPRTTTPSGRTSMRAAVPRQDERPTSEPMRPASRPGEAPPRASPAAAGSGGAAAASGAARQSAPTRTGWRPIRAPGEPSGRTDAVPADPQEEERKLAEEIVNKVNRYTVPLSTTLRCNTVNVYAKVGSRILGMARQHGRQAAAAPGTTPLASNTYERDPSPELQPVGPPRPTFQGRRTTITTSGPGVTTAAAWKGGRPTPAYQMVPIAAPKFQVTRASVLVANAVGDFEPVQAVVDSGASHSVISRMTLRKLGLLDSIETTSVTFLNADGRRAPAAGVVRGLLVSTGDMAIMMDVYVSNATNYGILLGTDFMHPIGADLDFKRHLLKYDNDENGRGCIAIEVVRQDAPAMSAEVQDQSEASQDSDVSDPEAYLLMDDEAQQPAEEEPQALPIGRLTALLLGALDPAPRFKEESVLDFLEIGGQGQRGLTSFAGAGGNLPAPEPMLWNPSSEYGSSPEPLETSEEMPGLMSSDEEEEDWGWHETDDQGTQSDGSNDPWDFYEAYNTTMRFPSTETLSEAATALRESRHQDAYMRGQVAGRTHAEHLAVATENGRHARAKRDAASARAGPSDELRSLLLSKVNPELEEAERLAITGCLLANYDLFALSNSELGCTPWASMKVDTGDAPPVFTPPYRMSKVEREAVDKEIQRMLADGIIEPSTSAWSSPVVVVPKRDTGELRFCVDMRRINEVTRTVRYPLGHIQDILDRVAPPAGQTRYYSCLDLKSGFWQVPMADDASKDRVSFHTASSQWRYKVMPMGLKNSPAVFAELMRRVLAPVLPGSVAMENPGSEVVPPMEPCAMVYLDDIIIYSADIVSHVTHLQQVFDLLRLASLKAAVKKCVFGQQRIHFLGHVLDGVNGTLAPSPRNVAVIASYPSPHNVRQVRALLGTVGYYRSFVPGFSLVAKPLFELLKKDAPWRWGDAEETAFQTLKTALTNEPILRAPDFGRPFFVQTD</sequence>
<feature type="region of interest" description="Disordered" evidence="4">
    <location>
        <begin position="353"/>
        <end position="463"/>
    </location>
</feature>
<evidence type="ECO:0000256" key="3">
    <source>
        <dbReference type="ARBA" id="ARBA00022908"/>
    </source>
</evidence>
<dbReference type="GO" id="GO:0015074">
    <property type="term" value="P:DNA integration"/>
    <property type="evidence" value="ECO:0007669"/>
    <property type="project" value="UniProtKB-KW"/>
</dbReference>
<feature type="region of interest" description="Disordered" evidence="4">
    <location>
        <begin position="509"/>
        <end position="543"/>
    </location>
</feature>
<dbReference type="Pfam" id="PF00078">
    <property type="entry name" value="RVT_1"/>
    <property type="match status" value="1"/>
</dbReference>
<dbReference type="InterPro" id="IPR041577">
    <property type="entry name" value="RT_RNaseH_2"/>
</dbReference>
<feature type="compositionally biased region" description="Basic and acidic residues" evidence="4">
    <location>
        <begin position="196"/>
        <end position="269"/>
    </location>
</feature>
<organism evidence="6 7">
    <name type="scientific">Gonium pectorale</name>
    <name type="common">Green alga</name>
    <dbReference type="NCBI Taxonomy" id="33097"/>
    <lineage>
        <taxon>Eukaryota</taxon>
        <taxon>Viridiplantae</taxon>
        <taxon>Chlorophyta</taxon>
        <taxon>core chlorophytes</taxon>
        <taxon>Chlorophyceae</taxon>
        <taxon>CS clade</taxon>
        <taxon>Chlamydomonadales</taxon>
        <taxon>Volvocaceae</taxon>
        <taxon>Gonium</taxon>
    </lineage>
</organism>
<dbReference type="SUPFAM" id="SSF50630">
    <property type="entry name" value="Acid proteases"/>
    <property type="match status" value="1"/>
</dbReference>